<sequence>MKMIILSILMVNYMLVALQSDIFVD</sequence>
<organism evidence="1 2">
    <name type="scientific">Euroglyphus maynei</name>
    <name type="common">Mayne's house dust mite</name>
    <dbReference type="NCBI Taxonomy" id="6958"/>
    <lineage>
        <taxon>Eukaryota</taxon>
        <taxon>Metazoa</taxon>
        <taxon>Ecdysozoa</taxon>
        <taxon>Arthropoda</taxon>
        <taxon>Chelicerata</taxon>
        <taxon>Arachnida</taxon>
        <taxon>Acari</taxon>
        <taxon>Acariformes</taxon>
        <taxon>Sarcoptiformes</taxon>
        <taxon>Astigmata</taxon>
        <taxon>Psoroptidia</taxon>
        <taxon>Analgoidea</taxon>
        <taxon>Pyroglyphidae</taxon>
        <taxon>Pyroglyphinae</taxon>
        <taxon>Euroglyphus</taxon>
    </lineage>
</organism>
<dbReference type="EMBL" id="MUJZ01019545">
    <property type="protein sequence ID" value="OTF80187.1"/>
    <property type="molecule type" value="Genomic_DNA"/>
</dbReference>
<comment type="caution">
    <text evidence="1">The sequence shown here is derived from an EMBL/GenBank/DDBJ whole genome shotgun (WGS) entry which is preliminary data.</text>
</comment>
<gene>
    <name evidence="1" type="ORF">BLA29_014741</name>
</gene>
<reference evidence="1 2" key="1">
    <citation type="submission" date="2017-03" db="EMBL/GenBank/DDBJ databases">
        <title>Genome Survey of Euroglyphus maynei.</title>
        <authorList>
            <person name="Arlian L.G."/>
            <person name="Morgan M.S."/>
            <person name="Rider S.D."/>
        </authorList>
    </citation>
    <scope>NUCLEOTIDE SEQUENCE [LARGE SCALE GENOMIC DNA]</scope>
    <source>
        <strain evidence="1">Arlian Lab</strain>
        <tissue evidence="1">Whole body</tissue>
    </source>
</reference>
<evidence type="ECO:0000313" key="1">
    <source>
        <dbReference type="EMBL" id="OTF80187.1"/>
    </source>
</evidence>
<evidence type="ECO:0000313" key="2">
    <source>
        <dbReference type="Proteomes" id="UP000194236"/>
    </source>
</evidence>
<accession>A0A1Y3BJ88</accession>
<name>A0A1Y3BJ88_EURMA</name>
<protein>
    <submittedName>
        <fullName evidence="1">Uncharacterized protein</fullName>
    </submittedName>
</protein>
<dbReference type="Proteomes" id="UP000194236">
    <property type="component" value="Unassembled WGS sequence"/>
</dbReference>
<dbReference type="AlphaFoldDB" id="A0A1Y3BJ88"/>
<keyword evidence="2" id="KW-1185">Reference proteome</keyword>
<proteinExistence type="predicted"/>